<dbReference type="PROSITE" id="PS51450">
    <property type="entry name" value="LRR"/>
    <property type="match status" value="3"/>
</dbReference>
<dbReference type="Proteomes" id="UP000694680">
    <property type="component" value="Chromosome 12"/>
</dbReference>
<dbReference type="Gene3D" id="3.80.10.10">
    <property type="entry name" value="Ribonuclease Inhibitor"/>
    <property type="match status" value="2"/>
</dbReference>
<keyword evidence="5" id="KW-1185">Reference proteome</keyword>
<keyword evidence="1" id="KW-0433">Leucine-rich repeat</keyword>
<dbReference type="Gene3D" id="3.40.50.300">
    <property type="entry name" value="P-loop containing nucleotide triphosphate hydrolases"/>
    <property type="match status" value="1"/>
</dbReference>
<reference evidence="4" key="1">
    <citation type="submission" date="2020-06" db="EMBL/GenBank/DDBJ databases">
        <authorList>
            <consortium name="Wellcome Sanger Institute Data Sharing"/>
        </authorList>
    </citation>
    <scope>NUCLEOTIDE SEQUENCE [LARGE SCALE GENOMIC DNA]</scope>
</reference>
<dbReference type="SMART" id="SM00364">
    <property type="entry name" value="LRR_BAC"/>
    <property type="match status" value="9"/>
</dbReference>
<name>A0A8C5DPV6_GOUWI</name>
<dbReference type="OrthoDB" id="676979at2759"/>
<dbReference type="SUPFAM" id="SSF52540">
    <property type="entry name" value="P-loop containing nucleoside triphosphate hydrolases"/>
    <property type="match status" value="1"/>
</dbReference>
<evidence type="ECO:0000256" key="1">
    <source>
        <dbReference type="ARBA" id="ARBA00022614"/>
    </source>
</evidence>
<dbReference type="SUPFAM" id="SSF52058">
    <property type="entry name" value="L domain-like"/>
    <property type="match status" value="1"/>
</dbReference>
<dbReference type="RefSeq" id="XP_028319379.1">
    <property type="nucleotide sequence ID" value="XM_028463578.1"/>
</dbReference>
<reference evidence="4" key="2">
    <citation type="submission" date="2025-08" db="UniProtKB">
        <authorList>
            <consortium name="Ensembl"/>
        </authorList>
    </citation>
    <scope>IDENTIFICATION</scope>
</reference>
<dbReference type="InterPro" id="IPR032675">
    <property type="entry name" value="LRR_dom_sf"/>
</dbReference>
<dbReference type="InterPro" id="IPR003591">
    <property type="entry name" value="Leu-rich_rpt_typical-subtyp"/>
</dbReference>
<dbReference type="Pfam" id="PF13855">
    <property type="entry name" value="LRR_8"/>
    <property type="match status" value="2"/>
</dbReference>
<dbReference type="PANTHER" id="PTHR48051">
    <property type="match status" value="1"/>
</dbReference>
<dbReference type="GO" id="GO:0005737">
    <property type="term" value="C:cytoplasm"/>
    <property type="evidence" value="ECO:0007669"/>
    <property type="project" value="TreeGrafter"/>
</dbReference>
<keyword evidence="2" id="KW-0677">Repeat</keyword>
<protein>
    <recommendedName>
        <fullName evidence="3">C-terminal of Roc COR-B domain-containing protein</fullName>
    </recommendedName>
</protein>
<dbReference type="InterPro" id="IPR057263">
    <property type="entry name" value="COR-B"/>
</dbReference>
<gene>
    <name evidence="4" type="primary">mfhas1</name>
</gene>
<evidence type="ECO:0000313" key="5">
    <source>
        <dbReference type="Proteomes" id="UP000694680"/>
    </source>
</evidence>
<dbReference type="CTD" id="9258"/>
<evidence type="ECO:0000313" key="4">
    <source>
        <dbReference type="Ensembl" id="ENSGWIP00000009963.1"/>
    </source>
</evidence>
<dbReference type="InterPro" id="IPR027417">
    <property type="entry name" value="P-loop_NTPase"/>
</dbReference>
<dbReference type="Pfam" id="PF25497">
    <property type="entry name" value="COR-B"/>
    <property type="match status" value="1"/>
</dbReference>
<proteinExistence type="predicted"/>
<dbReference type="InterPro" id="IPR050216">
    <property type="entry name" value="LRR_domain-containing"/>
</dbReference>
<feature type="domain" description="C-terminal of Roc COR-B" evidence="3">
    <location>
        <begin position="867"/>
        <end position="1007"/>
    </location>
</feature>
<dbReference type="GeneID" id="114473784"/>
<sequence>MKPQNETRDPQQEKVCSLRAAGLWRDAALRARELRSSQRQLTVCSKDNRIELPDDLTGVEALNLGNNGLQDLPGLQPSMNGLRVLVLRRNRFSSVPRAVLELSGLLELDLSHNCLSGLGQDVQRLRSLKKLSISHNRVTELPEQLGSLRALEELDVSFNLLLCLPDTVSGLDRLRALDADHNRLNRFPPEILELGELEELDCSGNRFEALPAELSELRAAKIVWLSSLRLSSLPDSVGQLQLLESLMLDGNRLRALPPSFGLLRRLKMLNLSSNCLEEFPEVILSLPGLEELYLSRNRLTCVPESIGLLSRLVNLWLDNNCIRFLPDAIVELQQLEELVLQGNHIAVLPENFGKLSKVNIWKVKGNPLIQPPYDVCMRGIPSIGVYQRLQESQLAVRPPLKLLLIGAENSGKTSLRRSLMGCEREASGGPRGVEVSRWEVDAHRRLSFITFDLSGNKNYDVVRPLFLTDGAFYVLTVNMKRYTPQDFYSQVGSFLRLLAAKVPSGVVCVVGTHADLCEDAELEEKSLDIHRQVSLQEKADVQRLEGEAQLVEAALLQGFGVRSSSPHVHFYGVTDTKLQERQTQLHFLLTHRLQVLSPVLTVSSDDHMKLLSLRLKLVSVADHAHIFPSLHHIHPKSVRLLEELLLRSPEPWLSRPAAAQVGLQAGLAGERLDSALLALQREGKLLLLSELLLHHMQGFISVINSLFIRDGTHLMDRLLSQGERGDKAPPPPELMNTIVPQGERGDKNRSWTELDEKEDDECGSVSASELQRHVRRFLRRGLLSPCVLRRLLRGSLRSQRDPVLLMELLQSIGLCCTNKPRPLNGASVCYKFPSFIDHGEDEEDEDEEEEEEEALADSGSVSACHLEQLHVRYSFPSFLPPGLFSRLSARIDGLVVQRCDSPHRILAFRGKVPVEISQGAESVSVVSRASLPNMWTAWQAVTPLLHELRLLLQEWPGLHYCVHILCSKCLKTGCSTPHAFPGELLTQRRPEGVLEVVCPKNGSERVNVALIYPPTPDP</sequence>
<dbReference type="PANTHER" id="PTHR48051:SF48">
    <property type="entry name" value="MULTIFUNCTIONAL ROCO FAMILY SIGNALING REGULATOR 1"/>
    <property type="match status" value="1"/>
</dbReference>
<dbReference type="Gene3D" id="3.30.70.1390">
    <property type="entry name" value="ROC domain from the Parkinson's disease-associated leucine-rich repeat kinase 2"/>
    <property type="match status" value="1"/>
</dbReference>
<dbReference type="GO" id="GO:0009966">
    <property type="term" value="P:regulation of signal transduction"/>
    <property type="evidence" value="ECO:0007669"/>
    <property type="project" value="UniProtKB-ARBA"/>
</dbReference>
<evidence type="ECO:0000259" key="3">
    <source>
        <dbReference type="Pfam" id="PF25497"/>
    </source>
</evidence>
<reference evidence="4" key="3">
    <citation type="submission" date="2025-09" db="UniProtKB">
        <authorList>
            <consortium name="Ensembl"/>
        </authorList>
    </citation>
    <scope>IDENTIFICATION</scope>
</reference>
<dbReference type="Ensembl" id="ENSGWIT00000011086.1">
    <property type="protein sequence ID" value="ENSGWIP00000009963.1"/>
    <property type="gene ID" value="ENSGWIG00000005880.1"/>
</dbReference>
<evidence type="ECO:0000256" key="2">
    <source>
        <dbReference type="ARBA" id="ARBA00022737"/>
    </source>
</evidence>
<dbReference type="SMART" id="SM00369">
    <property type="entry name" value="LRR_TYP"/>
    <property type="match status" value="11"/>
</dbReference>
<organism evidence="4 5">
    <name type="scientific">Gouania willdenowi</name>
    <name type="common">Blunt-snouted clingfish</name>
    <name type="synonym">Lepadogaster willdenowi</name>
    <dbReference type="NCBI Taxonomy" id="441366"/>
    <lineage>
        <taxon>Eukaryota</taxon>
        <taxon>Metazoa</taxon>
        <taxon>Chordata</taxon>
        <taxon>Craniata</taxon>
        <taxon>Vertebrata</taxon>
        <taxon>Euteleostomi</taxon>
        <taxon>Actinopterygii</taxon>
        <taxon>Neopterygii</taxon>
        <taxon>Teleostei</taxon>
        <taxon>Neoteleostei</taxon>
        <taxon>Acanthomorphata</taxon>
        <taxon>Ovalentaria</taxon>
        <taxon>Blenniimorphae</taxon>
        <taxon>Blenniiformes</taxon>
        <taxon>Gobiesocoidei</taxon>
        <taxon>Gobiesocidae</taxon>
        <taxon>Gobiesocinae</taxon>
        <taxon>Gouania</taxon>
    </lineage>
</organism>
<dbReference type="Pfam" id="PF08477">
    <property type="entry name" value="Roc"/>
    <property type="match status" value="1"/>
</dbReference>
<dbReference type="AlphaFoldDB" id="A0A8C5DPV6"/>
<accession>A0A8C5DPV6</accession>
<dbReference type="InterPro" id="IPR001611">
    <property type="entry name" value="Leu-rich_rpt"/>
</dbReference>